<evidence type="ECO:0000259" key="2">
    <source>
        <dbReference type="Pfam" id="PF21788"/>
    </source>
</evidence>
<dbReference type="InterPro" id="IPR048366">
    <property type="entry name" value="TNP-like_GBD"/>
</dbReference>
<dbReference type="Pfam" id="PF21788">
    <property type="entry name" value="TNP-like_GBD"/>
    <property type="match status" value="1"/>
</dbReference>
<reference evidence="4" key="1">
    <citation type="submission" date="2025-08" db="UniProtKB">
        <authorList>
            <consortium name="RefSeq"/>
        </authorList>
    </citation>
    <scope>IDENTIFICATION</scope>
</reference>
<gene>
    <name evidence="4" type="primary">LOC136091923</name>
</gene>
<sequence length="649" mass="73723">MKVLSIGDTLHSSNTIVRAFEYFSVSRALYKRIRNDYQLPSVSTLQKLASKASKLNNDEFILHVFCKLTNRQRQCILIVDEVYVKASLTYHGGELFGKPVNQPDKLAKTILAVIIKCLFGGPTFIVCMIPVCYLDSDFQYEVVDSILGSISNANGSCVAIICDNNKVNVKFFSLFETLEEKPWLTKNNIFLLYDYVHIWKNIRNNWITEKTQEIQFKDDDDNLIARWSDLKNLYNLESKTLVTLSRLNTASIFLKPVERQNVSLCLRVFCDETLSALSTHPKIDQTNVKGTVVFLKMFIDAWKIINVHKLGDDKRLRDPLRSVINSTDDLRLQQILSLSQICEDMDCHNGKNRIKTLTVETSKAIVHTLKGLVELAKYLLSTSHEFVKLGDFTSDPIEKAFSKLRQGAGGAYFISVQQVLEKTKIEHSKLLLQYDSDFRELHVGHTCMNCQRQLTQKESEIFDSLKILESSLTDSVKMALVYIAGYLQFKIGYEDLDTDTYSYCNEYGAYLLDLDRGGLTKPTDILSPFTFFFYILFIALDMTLPKKIETTTSFGSTRLMGVHYTDYEAVQKWLMTNGLQSKFNMAGGKGKEKFKGTNICKVVVESVMLSKTTATVAEVRTDIMSLLKYAPDRSNGGGRCVNDDSNMLI</sequence>
<accession>A0ABM4DMC8</accession>
<keyword evidence="3" id="KW-1185">Reference proteome</keyword>
<protein>
    <submittedName>
        <fullName evidence="4">Uncharacterized protein LOC136091923</fullName>
    </submittedName>
</protein>
<dbReference type="GeneID" id="136091923"/>
<dbReference type="Pfam" id="PF21787">
    <property type="entry name" value="TNP-like_RNaseH_N"/>
    <property type="match status" value="1"/>
</dbReference>
<feature type="domain" description="Transposable element P transposase-like RNase H" evidence="1">
    <location>
        <begin position="69"/>
        <end position="174"/>
    </location>
</feature>
<proteinExistence type="predicted"/>
<evidence type="ECO:0000313" key="4">
    <source>
        <dbReference type="RefSeq" id="XP_065675716.1"/>
    </source>
</evidence>
<organism evidence="3 4">
    <name type="scientific">Hydra vulgaris</name>
    <name type="common">Hydra</name>
    <name type="synonym">Hydra attenuata</name>
    <dbReference type="NCBI Taxonomy" id="6087"/>
    <lineage>
        <taxon>Eukaryota</taxon>
        <taxon>Metazoa</taxon>
        <taxon>Cnidaria</taxon>
        <taxon>Hydrozoa</taxon>
        <taxon>Hydroidolina</taxon>
        <taxon>Anthoathecata</taxon>
        <taxon>Aplanulata</taxon>
        <taxon>Hydridae</taxon>
        <taxon>Hydra</taxon>
    </lineage>
</organism>
<dbReference type="RefSeq" id="XP_065675716.1">
    <property type="nucleotide sequence ID" value="XM_065819644.1"/>
</dbReference>
<dbReference type="Proteomes" id="UP001652625">
    <property type="component" value="Chromosome 15"/>
</dbReference>
<dbReference type="InterPro" id="IPR048365">
    <property type="entry name" value="TNP-like_RNaseH_N"/>
</dbReference>
<name>A0ABM4DMC8_HYDVU</name>
<feature type="domain" description="Transposable element P transposase-like GTP-binding insertion" evidence="2">
    <location>
        <begin position="197"/>
        <end position="309"/>
    </location>
</feature>
<evidence type="ECO:0000259" key="1">
    <source>
        <dbReference type="Pfam" id="PF21787"/>
    </source>
</evidence>
<evidence type="ECO:0000313" key="3">
    <source>
        <dbReference type="Proteomes" id="UP001652625"/>
    </source>
</evidence>